<proteinExistence type="predicted"/>
<comment type="caution">
    <text evidence="1">The sequence shown here is derived from an EMBL/GenBank/DDBJ whole genome shotgun (WGS) entry which is preliminary data.</text>
</comment>
<dbReference type="Proteomes" id="UP000828390">
    <property type="component" value="Unassembled WGS sequence"/>
</dbReference>
<evidence type="ECO:0000313" key="1">
    <source>
        <dbReference type="EMBL" id="KAH3703175.1"/>
    </source>
</evidence>
<sequence>MSCRWSVQISRDWSRKQRNRYTTNSIRYGWPAILSLKSGTGISAGGTVYQAGPA</sequence>
<evidence type="ECO:0000313" key="2">
    <source>
        <dbReference type="Proteomes" id="UP000828390"/>
    </source>
</evidence>
<name>A0A9D3YQP7_DREPO</name>
<dbReference type="EMBL" id="JAIWYP010000015">
    <property type="protein sequence ID" value="KAH3703175.1"/>
    <property type="molecule type" value="Genomic_DNA"/>
</dbReference>
<protein>
    <submittedName>
        <fullName evidence="1">Uncharacterized protein</fullName>
    </submittedName>
</protein>
<gene>
    <name evidence="1" type="ORF">DPMN_078206</name>
</gene>
<dbReference type="AlphaFoldDB" id="A0A9D3YQP7"/>
<reference evidence="1" key="2">
    <citation type="submission" date="2020-11" db="EMBL/GenBank/DDBJ databases">
        <authorList>
            <person name="McCartney M.A."/>
            <person name="Auch B."/>
            <person name="Kono T."/>
            <person name="Mallez S."/>
            <person name="Becker A."/>
            <person name="Gohl D.M."/>
            <person name="Silverstein K.A.T."/>
            <person name="Koren S."/>
            <person name="Bechman K.B."/>
            <person name="Herman A."/>
            <person name="Abrahante J.E."/>
            <person name="Garbe J."/>
        </authorList>
    </citation>
    <scope>NUCLEOTIDE SEQUENCE</scope>
    <source>
        <strain evidence="1">Duluth1</strain>
        <tissue evidence="1">Whole animal</tissue>
    </source>
</reference>
<reference evidence="1" key="1">
    <citation type="journal article" date="2019" name="bioRxiv">
        <title>The Genome of the Zebra Mussel, Dreissena polymorpha: A Resource for Invasive Species Research.</title>
        <authorList>
            <person name="McCartney M.A."/>
            <person name="Auch B."/>
            <person name="Kono T."/>
            <person name="Mallez S."/>
            <person name="Zhang Y."/>
            <person name="Obille A."/>
            <person name="Becker A."/>
            <person name="Abrahante J.E."/>
            <person name="Garbe J."/>
            <person name="Badalamenti J.P."/>
            <person name="Herman A."/>
            <person name="Mangelson H."/>
            <person name="Liachko I."/>
            <person name="Sullivan S."/>
            <person name="Sone E.D."/>
            <person name="Koren S."/>
            <person name="Silverstein K.A.T."/>
            <person name="Beckman K.B."/>
            <person name="Gohl D.M."/>
        </authorList>
    </citation>
    <scope>NUCLEOTIDE SEQUENCE</scope>
    <source>
        <strain evidence="1">Duluth1</strain>
        <tissue evidence="1">Whole animal</tissue>
    </source>
</reference>
<accession>A0A9D3YQP7</accession>
<keyword evidence="2" id="KW-1185">Reference proteome</keyword>
<organism evidence="1 2">
    <name type="scientific">Dreissena polymorpha</name>
    <name type="common">Zebra mussel</name>
    <name type="synonym">Mytilus polymorpha</name>
    <dbReference type="NCBI Taxonomy" id="45954"/>
    <lineage>
        <taxon>Eukaryota</taxon>
        <taxon>Metazoa</taxon>
        <taxon>Spiralia</taxon>
        <taxon>Lophotrochozoa</taxon>
        <taxon>Mollusca</taxon>
        <taxon>Bivalvia</taxon>
        <taxon>Autobranchia</taxon>
        <taxon>Heteroconchia</taxon>
        <taxon>Euheterodonta</taxon>
        <taxon>Imparidentia</taxon>
        <taxon>Neoheterodontei</taxon>
        <taxon>Myida</taxon>
        <taxon>Dreissenoidea</taxon>
        <taxon>Dreissenidae</taxon>
        <taxon>Dreissena</taxon>
    </lineage>
</organism>